<evidence type="ECO:0000256" key="4">
    <source>
        <dbReference type="ARBA" id="ARBA00022692"/>
    </source>
</evidence>
<evidence type="ECO:0000256" key="7">
    <source>
        <dbReference type="ARBA" id="ARBA00022989"/>
    </source>
</evidence>
<evidence type="ECO:0000256" key="6">
    <source>
        <dbReference type="ARBA" id="ARBA00022840"/>
    </source>
</evidence>
<dbReference type="FunFam" id="3.40.50.300:FF:000221">
    <property type="entry name" value="Multidrug ABC transporter ATP-binding protein"/>
    <property type="match status" value="1"/>
</dbReference>
<dbReference type="GO" id="GO:0140359">
    <property type="term" value="F:ABC-type transporter activity"/>
    <property type="evidence" value="ECO:0007669"/>
    <property type="project" value="InterPro"/>
</dbReference>
<dbReference type="InterPro" id="IPR014216">
    <property type="entry name" value="ABC_transptr_CydD"/>
</dbReference>
<dbReference type="CDD" id="cd18584">
    <property type="entry name" value="ABC_6TM_AarD_CydD"/>
    <property type="match status" value="1"/>
</dbReference>
<feature type="transmembrane region" description="Helical" evidence="9">
    <location>
        <begin position="159"/>
        <end position="177"/>
    </location>
</feature>
<dbReference type="GO" id="GO:0016887">
    <property type="term" value="F:ATP hydrolysis activity"/>
    <property type="evidence" value="ECO:0007669"/>
    <property type="project" value="InterPro"/>
</dbReference>
<accession>A0A2U3DAR5</accession>
<dbReference type="SUPFAM" id="SSF90123">
    <property type="entry name" value="ABC transporter transmembrane region"/>
    <property type="match status" value="1"/>
</dbReference>
<dbReference type="OrthoDB" id="9806127at2"/>
<evidence type="ECO:0000256" key="3">
    <source>
        <dbReference type="ARBA" id="ARBA00022475"/>
    </source>
</evidence>
<comment type="caution">
    <text evidence="12">The sequence shown here is derived from an EMBL/GenBank/DDBJ whole genome shotgun (WGS) entry which is preliminary data.</text>
</comment>
<keyword evidence="2" id="KW-0813">Transport</keyword>
<keyword evidence="13" id="KW-1185">Reference proteome</keyword>
<feature type="domain" description="ABC transmembrane type-1" evidence="11">
    <location>
        <begin position="18"/>
        <end position="301"/>
    </location>
</feature>
<dbReference type="PANTHER" id="PTHR24221">
    <property type="entry name" value="ATP-BINDING CASSETTE SUB-FAMILY B"/>
    <property type="match status" value="1"/>
</dbReference>
<dbReference type="Pfam" id="PF00005">
    <property type="entry name" value="ABC_tran"/>
    <property type="match status" value="1"/>
</dbReference>
<keyword evidence="6" id="KW-0067">ATP-binding</keyword>
<evidence type="ECO:0000256" key="1">
    <source>
        <dbReference type="ARBA" id="ARBA00004651"/>
    </source>
</evidence>
<evidence type="ECO:0000259" key="11">
    <source>
        <dbReference type="PROSITE" id="PS50929"/>
    </source>
</evidence>
<dbReference type="InterPro" id="IPR027417">
    <property type="entry name" value="P-loop_NTPase"/>
</dbReference>
<dbReference type="GO" id="GO:0042883">
    <property type="term" value="P:cysteine transport"/>
    <property type="evidence" value="ECO:0007669"/>
    <property type="project" value="InterPro"/>
</dbReference>
<keyword evidence="7 9" id="KW-1133">Transmembrane helix</keyword>
<dbReference type="PROSITE" id="PS50929">
    <property type="entry name" value="ABC_TM1F"/>
    <property type="match status" value="1"/>
</dbReference>
<dbReference type="PROSITE" id="PS50893">
    <property type="entry name" value="ABC_TRANSPORTER_2"/>
    <property type="match status" value="1"/>
</dbReference>
<dbReference type="InterPro" id="IPR011527">
    <property type="entry name" value="ABC1_TM_dom"/>
</dbReference>
<dbReference type="Gene3D" id="3.40.50.300">
    <property type="entry name" value="P-loop containing nucleotide triphosphate hydrolases"/>
    <property type="match status" value="1"/>
</dbReference>
<evidence type="ECO:0000313" key="12">
    <source>
        <dbReference type="EMBL" id="PWI58369.1"/>
    </source>
</evidence>
<dbReference type="InterPro" id="IPR017871">
    <property type="entry name" value="ABC_transporter-like_CS"/>
</dbReference>
<feature type="transmembrane region" description="Helical" evidence="9">
    <location>
        <begin position="45"/>
        <end position="68"/>
    </location>
</feature>
<evidence type="ECO:0000256" key="2">
    <source>
        <dbReference type="ARBA" id="ARBA00022448"/>
    </source>
</evidence>
<dbReference type="Pfam" id="PF00664">
    <property type="entry name" value="ABC_membrane"/>
    <property type="match status" value="1"/>
</dbReference>
<keyword evidence="8 9" id="KW-0472">Membrane</keyword>
<evidence type="ECO:0000259" key="10">
    <source>
        <dbReference type="PROSITE" id="PS50893"/>
    </source>
</evidence>
<name>A0A2U3DAR5_SULT2</name>
<protein>
    <submittedName>
        <fullName evidence="12">Thiol reductant ABC exporter subunit CydD</fullName>
    </submittedName>
</protein>
<dbReference type="InterPro" id="IPR036640">
    <property type="entry name" value="ABC1_TM_sf"/>
</dbReference>
<dbReference type="GO" id="GO:0005524">
    <property type="term" value="F:ATP binding"/>
    <property type="evidence" value="ECO:0007669"/>
    <property type="project" value="UniProtKB-KW"/>
</dbReference>
<dbReference type="NCBIfam" id="TIGR02857">
    <property type="entry name" value="CydD"/>
    <property type="match status" value="1"/>
</dbReference>
<comment type="subcellular location">
    <subcellularLocation>
        <location evidence="1">Cell membrane</location>
        <topology evidence="1">Multi-pass membrane protein</topology>
    </subcellularLocation>
</comment>
<reference evidence="12 13" key="1">
    <citation type="submission" date="2016-11" db="EMBL/GenBank/DDBJ databases">
        <title>Comparative genomics of Acidibacillus ferroxidans species.</title>
        <authorList>
            <person name="Oliveira G."/>
            <person name="Nunes G."/>
            <person name="Oliveira R."/>
            <person name="Araujo F."/>
            <person name="Salim A."/>
            <person name="Scholte L."/>
            <person name="Morais D."/>
            <person name="Nancucheo I."/>
            <person name="Johnson D.B."/>
            <person name="Grail B."/>
            <person name="Bittencourt J."/>
            <person name="Valadares R."/>
        </authorList>
    </citation>
    <scope>NUCLEOTIDE SEQUENCE [LARGE SCALE GENOMIC DNA]</scope>
    <source>
        <strain evidence="12 13">Y002</strain>
    </source>
</reference>
<dbReference type="InterPro" id="IPR003439">
    <property type="entry name" value="ABC_transporter-like_ATP-bd"/>
</dbReference>
<feature type="domain" description="ABC transporter" evidence="10">
    <location>
        <begin position="336"/>
        <end position="571"/>
    </location>
</feature>
<dbReference type="PANTHER" id="PTHR24221:SF590">
    <property type="entry name" value="COMPONENT LINKED WITH THE ASSEMBLY OF CYTOCHROME' TRANSPORT TRANSMEMBRANE ATP-BINDING PROTEIN ABC TRANSPORTER CYDD-RELATED"/>
    <property type="match status" value="1"/>
</dbReference>
<dbReference type="AlphaFoldDB" id="A0A2U3DAR5"/>
<dbReference type="PROSITE" id="PS00211">
    <property type="entry name" value="ABC_TRANSPORTER_1"/>
    <property type="match status" value="1"/>
</dbReference>
<dbReference type="Gene3D" id="1.20.1560.10">
    <property type="entry name" value="ABC transporter type 1, transmembrane domain"/>
    <property type="match status" value="1"/>
</dbReference>
<gene>
    <name evidence="12" type="ORF">BM613_03890</name>
</gene>
<evidence type="ECO:0000256" key="9">
    <source>
        <dbReference type="SAM" id="Phobius"/>
    </source>
</evidence>
<dbReference type="InterPro" id="IPR003593">
    <property type="entry name" value="AAA+_ATPase"/>
</dbReference>
<evidence type="ECO:0000256" key="8">
    <source>
        <dbReference type="ARBA" id="ARBA00023136"/>
    </source>
</evidence>
<dbReference type="SMART" id="SM00382">
    <property type="entry name" value="AAA"/>
    <property type="match status" value="1"/>
</dbReference>
<feature type="transmembrane region" description="Helical" evidence="9">
    <location>
        <begin position="133"/>
        <end position="153"/>
    </location>
</feature>
<keyword evidence="3" id="KW-1003">Cell membrane</keyword>
<organism evidence="12 13">
    <name type="scientific">Sulfoacidibacillus thermotolerans</name>
    <name type="common">Acidibacillus sulfuroxidans</name>
    <dbReference type="NCBI Taxonomy" id="1765684"/>
    <lineage>
        <taxon>Bacteria</taxon>
        <taxon>Bacillati</taxon>
        <taxon>Bacillota</taxon>
        <taxon>Bacilli</taxon>
        <taxon>Bacillales</taxon>
        <taxon>Alicyclobacillaceae</taxon>
        <taxon>Sulfoacidibacillus</taxon>
    </lineage>
</organism>
<evidence type="ECO:0000256" key="5">
    <source>
        <dbReference type="ARBA" id="ARBA00022741"/>
    </source>
</evidence>
<dbReference type="SUPFAM" id="SSF52540">
    <property type="entry name" value="P-loop containing nucleoside triphosphate hydrolases"/>
    <property type="match status" value="1"/>
</dbReference>
<evidence type="ECO:0000313" key="13">
    <source>
        <dbReference type="Proteomes" id="UP000245380"/>
    </source>
</evidence>
<dbReference type="Proteomes" id="UP000245380">
    <property type="component" value="Unassembled WGS sequence"/>
</dbReference>
<proteinExistence type="predicted"/>
<dbReference type="EMBL" id="MPDK01000004">
    <property type="protein sequence ID" value="PWI58369.1"/>
    <property type="molecule type" value="Genomic_DNA"/>
</dbReference>
<keyword evidence="5" id="KW-0547">Nucleotide-binding</keyword>
<dbReference type="GO" id="GO:0005886">
    <property type="term" value="C:plasma membrane"/>
    <property type="evidence" value="ECO:0007669"/>
    <property type="project" value="UniProtKB-SubCell"/>
</dbReference>
<dbReference type="InterPro" id="IPR039421">
    <property type="entry name" value="Type_1_exporter"/>
</dbReference>
<sequence>MMDRKLFSHIRSARVLLILTVGLGLTGGFLAVAQAQFLARIVTQVFLRHASLVLVYPALLTLLGIIGLRALAAFGSEAAAGQVAAKVKMDVRERLLSHLAKLGPTYAKGEQSGEIALTIVDGVEALEPYLARYLPQVALSAFVPLTILAFVFWNDPLSGVILAVTAPLIPFFMILIGKGAQVISDRQWKALSLLSAHFVDVVQGLTTLKIFNRSRDQIEVIARISDDYRKATMASLRIAFLSALVLELLTTLSTAIVAVTIGLRLIAGDLPFSNAFFVLLLAPEFYLPIRLLGTQYHVGRDGVTAAKRIVEILETEPAVKGSSTATLRKPITLGRIAFEHVGYTYANAPQPTLRDISFQAEPMQMLAIVGASGAGKSTIADLLLGFIQPTVGRISIDDVDLRDVPLGWWREQVAWLPQQPHLFYGTIADNLRMANPACSDLEMIAAAKKAGADEFIRTFADGYQTFVGERGARLSGGQLQRIALARAFLKESEILLLDEPTSALDAETEWVIQGALRQLRQNRTVIVIAHRIHTIERADHILVMHEGTIQQAGKHRELLREPGLYRELVLAYSKTAGEGA</sequence>
<feature type="transmembrane region" description="Helical" evidence="9">
    <location>
        <begin position="238"/>
        <end position="266"/>
    </location>
</feature>
<keyword evidence="4 9" id="KW-0812">Transmembrane</keyword>